<dbReference type="KEGG" id="gbn:GEOBRER4_07260"/>
<dbReference type="Pfam" id="PF07238">
    <property type="entry name" value="PilZ"/>
    <property type="match status" value="1"/>
</dbReference>
<evidence type="ECO:0000313" key="2">
    <source>
        <dbReference type="EMBL" id="BCG45976.1"/>
    </source>
</evidence>
<gene>
    <name evidence="2" type="ORF">GEOBRER4_n0751</name>
</gene>
<name>A0A6S6M1R0_9BACT</name>
<dbReference type="Gene3D" id="2.40.10.220">
    <property type="entry name" value="predicted glycosyltransferase like domains"/>
    <property type="match status" value="1"/>
</dbReference>
<evidence type="ECO:0000259" key="1">
    <source>
        <dbReference type="Pfam" id="PF07238"/>
    </source>
</evidence>
<protein>
    <submittedName>
        <fullName evidence="2">Type IV pilus assembly PilZ</fullName>
    </submittedName>
</protein>
<keyword evidence="3" id="KW-1185">Reference proteome</keyword>
<proteinExistence type="predicted"/>
<dbReference type="EMBL" id="AP023213">
    <property type="protein sequence ID" value="BCG45976.1"/>
    <property type="molecule type" value="Genomic_DNA"/>
</dbReference>
<dbReference type="InterPro" id="IPR009875">
    <property type="entry name" value="PilZ_domain"/>
</dbReference>
<dbReference type="RefSeq" id="WP_085813810.1">
    <property type="nucleotide sequence ID" value="NZ_AP023213.1"/>
</dbReference>
<organism evidence="2 3">
    <name type="scientific">Citrifermentans bremense</name>
    <dbReference type="NCBI Taxonomy" id="60035"/>
    <lineage>
        <taxon>Bacteria</taxon>
        <taxon>Pseudomonadati</taxon>
        <taxon>Thermodesulfobacteriota</taxon>
        <taxon>Desulfuromonadia</taxon>
        <taxon>Geobacterales</taxon>
        <taxon>Geobacteraceae</taxon>
        <taxon>Citrifermentans</taxon>
    </lineage>
</organism>
<dbReference type="AlphaFoldDB" id="A0A6S6M1R0"/>
<feature type="domain" description="PilZ" evidence="1">
    <location>
        <begin position="145"/>
        <end position="226"/>
    </location>
</feature>
<sequence length="228" mass="25842">MSEIRILIVVKDAETASAYVDAVTGSGAACDVAHSFQDMSELATERLYNGIVVDVLTLVRCSKEEKAIAYEIINLFPVLRVKWEPRQKKIKLTPLEQSFSPDTDSALRFFIQTRCKAFPARSLRKDKRKLVNLNLLYCRDDRFLDGEAHKSFTINLSSSGAFLHTMEDFRLGEKIWLRFLEFADQAPIEATVCWSLSWGVSRCIPGAGVKFEALSESQKQDLERIVNL</sequence>
<dbReference type="Proteomes" id="UP000515472">
    <property type="component" value="Chromosome"/>
</dbReference>
<reference evidence="2 3" key="1">
    <citation type="submission" date="2020-06" db="EMBL/GenBank/DDBJ databases">
        <title>Interaction of electrochemicaly active bacteria, Geobacter bremensis R4 on different carbon anode.</title>
        <authorList>
            <person name="Meng L."/>
            <person name="Yoshida N."/>
        </authorList>
    </citation>
    <scope>NUCLEOTIDE SEQUENCE [LARGE SCALE GENOMIC DNA]</scope>
    <source>
        <strain evidence="2 3">R4</strain>
    </source>
</reference>
<evidence type="ECO:0000313" key="3">
    <source>
        <dbReference type="Proteomes" id="UP000515472"/>
    </source>
</evidence>
<accession>A0A6S6M1R0</accession>
<dbReference type="GO" id="GO:0035438">
    <property type="term" value="F:cyclic-di-GMP binding"/>
    <property type="evidence" value="ECO:0007669"/>
    <property type="project" value="InterPro"/>
</dbReference>